<evidence type="ECO:0000256" key="2">
    <source>
        <dbReference type="ARBA" id="ARBA00022801"/>
    </source>
</evidence>
<dbReference type="PROSITE" id="PS51257">
    <property type="entry name" value="PROKAR_LIPOPROTEIN"/>
    <property type="match status" value="1"/>
</dbReference>
<protein>
    <recommendedName>
        <fullName evidence="7">Endoglucanase</fullName>
        <ecNumber evidence="7">3.2.1.4</ecNumber>
    </recommendedName>
</protein>
<dbReference type="InterPro" id="IPR013783">
    <property type="entry name" value="Ig-like_fold"/>
</dbReference>
<dbReference type="InterPro" id="IPR033126">
    <property type="entry name" value="Glyco_hydro_9_Asp/Glu_AS"/>
</dbReference>
<dbReference type="Gene3D" id="2.60.40.10">
    <property type="entry name" value="Immunoglobulins"/>
    <property type="match status" value="1"/>
</dbReference>
<keyword evidence="7" id="KW-0732">Signal</keyword>
<dbReference type="Proteomes" id="UP000323866">
    <property type="component" value="Unassembled WGS sequence"/>
</dbReference>
<proteinExistence type="inferred from homology"/>
<dbReference type="EMBL" id="VKKZ01000026">
    <property type="protein sequence ID" value="KAA6430273.1"/>
    <property type="molecule type" value="Genomic_DNA"/>
</dbReference>
<feature type="signal peptide" evidence="7">
    <location>
        <begin position="1"/>
        <end position="22"/>
    </location>
</feature>
<evidence type="ECO:0000313" key="13">
    <source>
        <dbReference type="Proteomes" id="UP001570846"/>
    </source>
</evidence>
<comment type="similarity">
    <text evidence="1 6 7">Belongs to the glycosyl hydrolase 9 (cellulase E) family.</text>
</comment>
<dbReference type="AlphaFoldDB" id="A0A5M8Q4H3"/>
<dbReference type="Pfam" id="PF00759">
    <property type="entry name" value="Glyco_hydro_9"/>
    <property type="match status" value="1"/>
</dbReference>
<feature type="chain" id="PRO_5024517216" description="Endoglucanase" evidence="7">
    <location>
        <begin position="23"/>
        <end position="611"/>
    </location>
</feature>
<evidence type="ECO:0000256" key="5">
    <source>
        <dbReference type="ARBA" id="ARBA00023326"/>
    </source>
</evidence>
<keyword evidence="7" id="KW-0136">Cellulose degradation</keyword>
<dbReference type="EMBL" id="JBGOGF010000013">
    <property type="protein sequence ID" value="MFA1773439.1"/>
    <property type="molecule type" value="Genomic_DNA"/>
</dbReference>
<accession>A0A5M8Q4H3</accession>
<dbReference type="RefSeq" id="WP_149100589.1">
    <property type="nucleotide sequence ID" value="NZ_BMMG01000009.1"/>
</dbReference>
<feature type="domain" description="Cellulase Ig-like" evidence="9">
    <location>
        <begin position="35"/>
        <end position="115"/>
    </location>
</feature>
<dbReference type="InterPro" id="IPR014756">
    <property type="entry name" value="Ig_E-set"/>
</dbReference>
<dbReference type="Proteomes" id="UP001570846">
    <property type="component" value="Unassembled WGS sequence"/>
</dbReference>
<keyword evidence="3 6" id="KW-0119">Carbohydrate metabolism</keyword>
<dbReference type="InterPro" id="IPR001701">
    <property type="entry name" value="Glyco_hydro_9"/>
</dbReference>
<dbReference type="InterPro" id="IPR004197">
    <property type="entry name" value="Cellulase_Ig-like"/>
</dbReference>
<evidence type="ECO:0000313" key="11">
    <source>
        <dbReference type="EMBL" id="MFA1773439.1"/>
    </source>
</evidence>
<keyword evidence="2 6" id="KW-0378">Hydrolase</keyword>
<evidence type="ECO:0000256" key="1">
    <source>
        <dbReference type="ARBA" id="ARBA00007072"/>
    </source>
</evidence>
<feature type="domain" description="Glycoside hydrolase family 9" evidence="8">
    <location>
        <begin position="130"/>
        <end position="584"/>
    </location>
</feature>
<dbReference type="GO" id="GO:0030245">
    <property type="term" value="P:cellulose catabolic process"/>
    <property type="evidence" value="ECO:0007669"/>
    <property type="project" value="UniProtKB-KW"/>
</dbReference>
<evidence type="ECO:0000259" key="8">
    <source>
        <dbReference type="Pfam" id="PF00759"/>
    </source>
</evidence>
<keyword evidence="4 6" id="KW-0326">Glycosidase</keyword>
<dbReference type="PROSITE" id="PS00698">
    <property type="entry name" value="GH9_3"/>
    <property type="match status" value="1"/>
</dbReference>
<dbReference type="OrthoDB" id="9808897at2"/>
<evidence type="ECO:0000256" key="7">
    <source>
        <dbReference type="RuleBase" id="RU361166"/>
    </source>
</evidence>
<organism evidence="10 12">
    <name type="scientific">Rufibacter glacialis</name>
    <dbReference type="NCBI Taxonomy" id="1259555"/>
    <lineage>
        <taxon>Bacteria</taxon>
        <taxon>Pseudomonadati</taxon>
        <taxon>Bacteroidota</taxon>
        <taxon>Cytophagia</taxon>
        <taxon>Cytophagales</taxon>
        <taxon>Hymenobacteraceae</taxon>
        <taxon>Rufibacter</taxon>
    </lineage>
</organism>
<feature type="active site" evidence="6">
    <location>
        <position position="572"/>
    </location>
</feature>
<keyword evidence="5 6" id="KW-0624">Polysaccharide degradation</keyword>
<dbReference type="Gene3D" id="1.50.10.10">
    <property type="match status" value="1"/>
</dbReference>
<evidence type="ECO:0000259" key="9">
    <source>
        <dbReference type="Pfam" id="PF02927"/>
    </source>
</evidence>
<keyword evidence="13" id="KW-1185">Reference proteome</keyword>
<name>A0A5M8Q4H3_9BACT</name>
<reference evidence="10 12" key="1">
    <citation type="submission" date="2019-07" db="EMBL/GenBank/DDBJ databases">
        <authorList>
            <person name="Qu J.-H."/>
        </authorList>
    </citation>
    <scope>NUCLEOTIDE SEQUENCE [LARGE SCALE GENOMIC DNA]</scope>
    <source>
        <strain evidence="10 12">MDT1-10-3</strain>
    </source>
</reference>
<evidence type="ECO:0000313" key="12">
    <source>
        <dbReference type="Proteomes" id="UP000323866"/>
    </source>
</evidence>
<comment type="catalytic activity">
    <reaction evidence="7">
        <text>Endohydrolysis of (1-&gt;4)-beta-D-glucosidic linkages in cellulose, lichenin and cereal beta-D-glucans.</text>
        <dbReference type="EC" id="3.2.1.4"/>
    </reaction>
</comment>
<evidence type="ECO:0000256" key="6">
    <source>
        <dbReference type="PROSITE-ProRule" id="PRU10060"/>
    </source>
</evidence>
<dbReference type="SUPFAM" id="SSF48208">
    <property type="entry name" value="Six-hairpin glycosidases"/>
    <property type="match status" value="1"/>
</dbReference>
<reference evidence="11 13" key="3">
    <citation type="submission" date="2024-08" db="EMBL/GenBank/DDBJ databases">
        <authorList>
            <person name="Wei W."/>
        </authorList>
    </citation>
    <scope>NUCLEOTIDE SEQUENCE [LARGE SCALE GENOMIC DNA]</scope>
    <source>
        <strain evidence="11 13">XU2</strain>
    </source>
</reference>
<evidence type="ECO:0000256" key="3">
    <source>
        <dbReference type="ARBA" id="ARBA00023277"/>
    </source>
</evidence>
<comment type="caution">
    <text evidence="10">The sequence shown here is derived from an EMBL/GenBank/DDBJ whole genome shotgun (WGS) entry which is preliminary data.</text>
</comment>
<dbReference type="InterPro" id="IPR008928">
    <property type="entry name" value="6-hairpin_glycosidase_sf"/>
</dbReference>
<dbReference type="PANTHER" id="PTHR22298">
    <property type="entry name" value="ENDO-1,4-BETA-GLUCANASE"/>
    <property type="match status" value="1"/>
</dbReference>
<feature type="active site" evidence="6">
    <location>
        <position position="563"/>
    </location>
</feature>
<dbReference type="CDD" id="cd02850">
    <property type="entry name" value="E_set_Cellulase_N"/>
    <property type="match status" value="1"/>
</dbReference>
<dbReference type="InterPro" id="IPR012341">
    <property type="entry name" value="6hp_glycosidase-like_sf"/>
</dbReference>
<dbReference type="SUPFAM" id="SSF81296">
    <property type="entry name" value="E set domains"/>
    <property type="match status" value="1"/>
</dbReference>
<reference evidence="10 12" key="2">
    <citation type="submission" date="2019-09" db="EMBL/GenBank/DDBJ databases">
        <title>A bacterium isolated from glacier soil.</title>
        <authorList>
            <person name="Liu Q."/>
        </authorList>
    </citation>
    <scope>NUCLEOTIDE SEQUENCE [LARGE SCALE GENOMIC DNA]</scope>
    <source>
        <strain evidence="10 12">MDT1-10-3</strain>
    </source>
</reference>
<gene>
    <name evidence="11" type="ORF">ACD591_19215</name>
    <name evidence="10" type="ORF">FOE74_20895</name>
</gene>
<evidence type="ECO:0000313" key="10">
    <source>
        <dbReference type="EMBL" id="KAA6430273.1"/>
    </source>
</evidence>
<evidence type="ECO:0000256" key="4">
    <source>
        <dbReference type="ARBA" id="ARBA00023295"/>
    </source>
</evidence>
<dbReference type="GO" id="GO:0008810">
    <property type="term" value="F:cellulase activity"/>
    <property type="evidence" value="ECO:0007669"/>
    <property type="project" value="UniProtKB-EC"/>
</dbReference>
<dbReference type="EC" id="3.2.1.4" evidence="7"/>
<dbReference type="Pfam" id="PF02927">
    <property type="entry name" value="CelD_N"/>
    <property type="match status" value="1"/>
</dbReference>
<sequence length="611" mass="66422">MPFLAKTLSGALFCLSFSCALAQTPPKTPKAPQGQERIRLNQVGFYPNAAKIAVVVGDTKEGRFLLKTADQGKTVFTGQLAASQPTELSNKPTRVADFSQVSALGTYVLEIPGVGTSYPFDIKPQVHQAVAAAAIKGFYFQRTAVDLPQKYAGKWHRPAGHPDDKVLVHASAATPQRPAGTVISAPRGWYDAGDYNKYIVNSGITMGTLLSAYEDFPQYYKTQQLNLPESGNQVPDLLDESLWNLRWMLAMQDPHDGGVYHKLTNAAFDGIIMPDKATSVRYVVQKGTGAALNFAAVMAQASRVYKGFSKEFPGLADSCLTAATKAWAWALKNPNVVYDQESLNKNFDPDVSTGAYGDKDFSDEFIWAAAELYTTTRQDTYYTAVNMLPDARMPLPGWPQVRLLGYYTLLRHKDQKGAAQKDLPELRKRLLQLADGMVTGAASGAYRTVMGRVKEDYIWGSSSVAANQGIALVQAYQLTNDKKYLQAALSNLDYLLGRNAVGYSFLTGFGEKVTLHPHHRPSMADAVAEPVPGLLSGGTNANADKQDKCPGYTATSPDEMYLDSDCSYAANEIAINWNAPLVYLSGALEALQQQAGFAARKAPSSQASPEE</sequence>